<evidence type="ECO:0000256" key="2">
    <source>
        <dbReference type="ARBA" id="ARBA00022723"/>
    </source>
</evidence>
<keyword evidence="2" id="KW-0479">Metal-binding</keyword>
<gene>
    <name evidence="6" type="ORF">BGL52_12560</name>
    <name evidence="7" type="ORF">RWA16_12335</name>
</gene>
<dbReference type="SUPFAM" id="SSF88713">
    <property type="entry name" value="Glycoside hydrolase/deacetylase"/>
    <property type="match status" value="1"/>
</dbReference>
<dbReference type="InterPro" id="IPR027291">
    <property type="entry name" value="Glyco_hydro_38_N_sf"/>
</dbReference>
<dbReference type="Proteomes" id="UP000195609">
    <property type="component" value="Chromosome"/>
</dbReference>
<evidence type="ECO:0000256" key="4">
    <source>
        <dbReference type="ARBA" id="ARBA00023295"/>
    </source>
</evidence>
<dbReference type="SMART" id="SM00872">
    <property type="entry name" value="Alpha-mann_mid"/>
    <property type="match status" value="1"/>
</dbReference>
<dbReference type="Pfam" id="PF09261">
    <property type="entry name" value="Alpha-mann_mid"/>
    <property type="match status" value="1"/>
</dbReference>
<dbReference type="RefSeq" id="WP_087912876.1">
    <property type="nucleotide sequence ID" value="NZ_CP017065.1"/>
</dbReference>
<evidence type="ECO:0000259" key="5">
    <source>
        <dbReference type="SMART" id="SM00872"/>
    </source>
</evidence>
<dbReference type="InterPro" id="IPR037094">
    <property type="entry name" value="Glyco_hydro_38_cen_sf"/>
</dbReference>
<dbReference type="InterPro" id="IPR011330">
    <property type="entry name" value="Glyco_hydro/deAcase_b/a-brl"/>
</dbReference>
<dbReference type="Pfam" id="PF01074">
    <property type="entry name" value="Glyco_hydro_38N"/>
    <property type="match status" value="1"/>
</dbReference>
<evidence type="ECO:0000313" key="7">
    <source>
        <dbReference type="EMBL" id="WNX27171.1"/>
    </source>
</evidence>
<evidence type="ECO:0000256" key="3">
    <source>
        <dbReference type="ARBA" id="ARBA00022801"/>
    </source>
</evidence>
<dbReference type="AlphaFoldDB" id="A0AAN1F0I8"/>
<dbReference type="CDD" id="cd10815">
    <property type="entry name" value="GH38N_AMII_EcMngB_like"/>
    <property type="match status" value="1"/>
</dbReference>
<reference evidence="7 9" key="2">
    <citation type="submission" date="2023-09" db="EMBL/GenBank/DDBJ databases">
        <title>Genomic characteristic of L. casei group strains isolated from clinical sources.</title>
        <authorList>
            <person name="Jarocki P."/>
        </authorList>
    </citation>
    <scope>NUCLEOTIDE SEQUENCE [LARGE SCALE GENOMIC DNA]</scope>
    <source>
        <strain evidence="7 9">LMG 24099</strain>
    </source>
</reference>
<comment type="similarity">
    <text evidence="1">Belongs to the glycosyl hydrolase 38 family.</text>
</comment>
<dbReference type="EMBL" id="CP017065">
    <property type="protein sequence ID" value="ARY92537.1"/>
    <property type="molecule type" value="Genomic_DNA"/>
</dbReference>
<dbReference type="SUPFAM" id="SSF88688">
    <property type="entry name" value="Families 57/38 glycoside transferase middle domain"/>
    <property type="match status" value="1"/>
</dbReference>
<dbReference type="GO" id="GO:0046872">
    <property type="term" value="F:metal ion binding"/>
    <property type="evidence" value="ECO:0007669"/>
    <property type="project" value="UniProtKB-KW"/>
</dbReference>
<dbReference type="InterPro" id="IPR000602">
    <property type="entry name" value="Glyco_hydro_38_N"/>
</dbReference>
<evidence type="ECO:0000256" key="1">
    <source>
        <dbReference type="ARBA" id="ARBA00009792"/>
    </source>
</evidence>
<accession>A0AAN1F0I8</accession>
<dbReference type="PANTHER" id="PTHR46017">
    <property type="entry name" value="ALPHA-MANNOSIDASE 2C1"/>
    <property type="match status" value="1"/>
</dbReference>
<keyword evidence="4" id="KW-0326">Glycosidase</keyword>
<dbReference type="InterPro" id="IPR028995">
    <property type="entry name" value="Glyco_hydro_57/38_cen_sf"/>
</dbReference>
<sequence length="876" mass="98842">MATAHFVNHTHWDREWYFTSEDAQVLSDQLFANVLDELESHPEANFTLDGQTSIVDEYIAFHPEDLARVRALMARHQLFIGPWYTQTDANLPDAESIIRNLVIGINDTKRQYGDPMMVGYLPDTFGFNAQLPMLLNQVGIQDFICWRGINFKRQQPSVYFKWHGLGNSQVYAANFPLGYYTGQITVDSKRDMANFVKNRLDTGIDFEAEHGDNDTVLLPSGIDQMNIIHSVSETLKEVNKYSHNKVMLSDYPTFMNTLRNKDLPDYKGELRLPTYARVHRTIGSVRSRIKRQNFELEQAILKRVEPLMVIGSQCGVQVSNGLVLKLWKKLLECQPHDTLGGSVSDNVAEDIDHRFKEGFELADGIENYIKKRIAQRLKLNSEQALVFNTETRPFAGYKDIKLVVQSKNIEFPPKYKASIIQAKKIEKRENIMQMTSKGFEFKDEPAYYLVTVRLYVEFDGLGYQVVSFKENANQTLPELTLTTGNTIQNDHWSVHYNGHGFDAKAGSVAYNDVIRVLDSGNDGDTYDYSPLRGDTEISLPLEGEVRVAQVGDTQSLVLSGVWQLAADLKNRVADAPDLKDVPYTLTLSLKGDNQVLDGQLRVNNTVLAHRLRLQIATGIMSDATLSQIQGGFHNTINHQIDDDWEDEFVEKPVNIYLFDKIVGVHDETHGVFFLGRGQKEYERVGSNLDITLMATTGQLGKPNLLWRPGRASGDTTSLGHQMTPTPMAEELGTNCFKFGLLATTGNISENGLAMIADRWLAPSVGYQMQNLNLFVNRLDNKIWEVEFSDDLPKLNTRESILTLDPAVSVTAIYRAYTIKDATIVRLANESADPVDVSVLLDKGYQLANALEIVEPTSDRLEIPAYDMITLIRKDKS</sequence>
<dbReference type="InterPro" id="IPR011013">
    <property type="entry name" value="Gal_mutarotase_sf_dom"/>
</dbReference>
<evidence type="ECO:0000313" key="8">
    <source>
        <dbReference type="Proteomes" id="UP000195609"/>
    </source>
</evidence>
<feature type="domain" description="Glycoside hydrolase family 38 central" evidence="5">
    <location>
        <begin position="277"/>
        <end position="355"/>
    </location>
</feature>
<name>A0AAN1F0I8_LACCA</name>
<proteinExistence type="inferred from homology"/>
<dbReference type="Gene3D" id="3.20.110.10">
    <property type="entry name" value="Glycoside hydrolase 38, N terminal domain"/>
    <property type="match status" value="1"/>
</dbReference>
<dbReference type="GO" id="GO:0004559">
    <property type="term" value="F:alpha-mannosidase activity"/>
    <property type="evidence" value="ECO:0007669"/>
    <property type="project" value="InterPro"/>
</dbReference>
<dbReference type="GO" id="GO:0030246">
    <property type="term" value="F:carbohydrate binding"/>
    <property type="evidence" value="ECO:0007669"/>
    <property type="project" value="InterPro"/>
</dbReference>
<dbReference type="GO" id="GO:0006013">
    <property type="term" value="P:mannose metabolic process"/>
    <property type="evidence" value="ECO:0007669"/>
    <property type="project" value="InterPro"/>
</dbReference>
<dbReference type="EMBL" id="CP136128">
    <property type="protein sequence ID" value="WNX27171.1"/>
    <property type="molecule type" value="Genomic_DNA"/>
</dbReference>
<dbReference type="GO" id="GO:0009313">
    <property type="term" value="P:oligosaccharide catabolic process"/>
    <property type="evidence" value="ECO:0007669"/>
    <property type="project" value="TreeGrafter"/>
</dbReference>
<reference evidence="6 8" key="1">
    <citation type="journal article" date="2017" name="Front. Immunol.">
        <title>Complete Genome Sequence of Lactobacillus casei LC5, a Potential Probiotics for Atopic Dermatitis.</title>
        <authorList>
            <person name="Kang J."/>
            <person name="Chung W.H."/>
            <person name="Lim T.J."/>
            <person name="Whon T.W."/>
            <person name="Lim S."/>
            <person name="Nam Y.D."/>
        </authorList>
    </citation>
    <scope>NUCLEOTIDE SEQUENCE [LARGE SCALE GENOMIC DNA]</scope>
    <source>
        <strain evidence="6 8">LC5</strain>
    </source>
</reference>
<evidence type="ECO:0000313" key="6">
    <source>
        <dbReference type="EMBL" id="ARY92537.1"/>
    </source>
</evidence>
<dbReference type="PANTHER" id="PTHR46017:SF2">
    <property type="entry name" value="MANNOSYLGLYCERATE HYDROLASE"/>
    <property type="match status" value="1"/>
</dbReference>
<dbReference type="Gene3D" id="2.70.98.30">
    <property type="entry name" value="Golgi alpha-mannosidase II, domain 4"/>
    <property type="match status" value="1"/>
</dbReference>
<dbReference type="SUPFAM" id="SSF74650">
    <property type="entry name" value="Galactose mutarotase-like"/>
    <property type="match status" value="1"/>
</dbReference>
<dbReference type="InterPro" id="IPR015341">
    <property type="entry name" value="Glyco_hydro_38_cen"/>
</dbReference>
<protein>
    <submittedName>
        <fullName evidence="6">Alpha-mannosidase</fullName>
    </submittedName>
    <submittedName>
        <fullName evidence="7">Glycoside hydrolase family 38 C-terminal domain-containing protein</fullName>
    </submittedName>
</protein>
<keyword evidence="3 7" id="KW-0378">Hydrolase</keyword>
<keyword evidence="9" id="KW-1185">Reference proteome</keyword>
<evidence type="ECO:0000313" key="9">
    <source>
        <dbReference type="Proteomes" id="UP001303564"/>
    </source>
</evidence>
<organism evidence="6 8">
    <name type="scientific">Lacticaseibacillus casei</name>
    <name type="common">Lactobacillus casei</name>
    <dbReference type="NCBI Taxonomy" id="1582"/>
    <lineage>
        <taxon>Bacteria</taxon>
        <taxon>Bacillati</taxon>
        <taxon>Bacillota</taxon>
        <taxon>Bacilli</taxon>
        <taxon>Lactobacillales</taxon>
        <taxon>Lactobacillaceae</taxon>
        <taxon>Lacticaseibacillus</taxon>
    </lineage>
</organism>
<dbReference type="Gene3D" id="1.20.1270.50">
    <property type="entry name" value="Glycoside hydrolase family 38, central domain"/>
    <property type="match status" value="1"/>
</dbReference>
<dbReference type="Proteomes" id="UP001303564">
    <property type="component" value="Chromosome"/>
</dbReference>